<proteinExistence type="predicted"/>
<organism evidence="1">
    <name type="scientific">Arundo donax</name>
    <name type="common">Giant reed</name>
    <name type="synonym">Donax arundinaceus</name>
    <dbReference type="NCBI Taxonomy" id="35708"/>
    <lineage>
        <taxon>Eukaryota</taxon>
        <taxon>Viridiplantae</taxon>
        <taxon>Streptophyta</taxon>
        <taxon>Embryophyta</taxon>
        <taxon>Tracheophyta</taxon>
        <taxon>Spermatophyta</taxon>
        <taxon>Magnoliopsida</taxon>
        <taxon>Liliopsida</taxon>
        <taxon>Poales</taxon>
        <taxon>Poaceae</taxon>
        <taxon>PACMAD clade</taxon>
        <taxon>Arundinoideae</taxon>
        <taxon>Arundineae</taxon>
        <taxon>Arundo</taxon>
    </lineage>
</organism>
<sequence length="42" mass="5056">MYSRYILSFCPTLEFSPYNFPKITAFLESSEFFMFLLDTLNM</sequence>
<accession>A0A0A9H1P0</accession>
<reference evidence="1" key="1">
    <citation type="submission" date="2014-09" db="EMBL/GenBank/DDBJ databases">
        <authorList>
            <person name="Magalhaes I.L.F."/>
            <person name="Oliveira U."/>
            <person name="Santos F.R."/>
            <person name="Vidigal T.H.D.A."/>
            <person name="Brescovit A.D."/>
            <person name="Santos A.J."/>
        </authorList>
    </citation>
    <scope>NUCLEOTIDE SEQUENCE</scope>
    <source>
        <tissue evidence="1">Shoot tissue taken approximately 20 cm above the soil surface</tissue>
    </source>
</reference>
<protein>
    <submittedName>
        <fullName evidence="1">Uncharacterized protein</fullName>
    </submittedName>
</protein>
<dbReference type="EMBL" id="GBRH01169135">
    <property type="protein sequence ID" value="JAE28761.1"/>
    <property type="molecule type" value="Transcribed_RNA"/>
</dbReference>
<evidence type="ECO:0000313" key="1">
    <source>
        <dbReference type="EMBL" id="JAE28761.1"/>
    </source>
</evidence>
<reference evidence="1" key="2">
    <citation type="journal article" date="2015" name="Data Brief">
        <title>Shoot transcriptome of the giant reed, Arundo donax.</title>
        <authorList>
            <person name="Barrero R.A."/>
            <person name="Guerrero F.D."/>
            <person name="Moolhuijzen P."/>
            <person name="Goolsby J.A."/>
            <person name="Tidwell J."/>
            <person name="Bellgard S.E."/>
            <person name="Bellgard M.I."/>
        </authorList>
    </citation>
    <scope>NUCLEOTIDE SEQUENCE</scope>
    <source>
        <tissue evidence="1">Shoot tissue taken approximately 20 cm above the soil surface</tissue>
    </source>
</reference>
<name>A0A0A9H1P0_ARUDO</name>
<dbReference type="AlphaFoldDB" id="A0A0A9H1P0"/>